<comment type="caution">
    <text evidence="5">The sequence shown here is derived from an EMBL/GenBank/DDBJ whole genome shotgun (WGS) entry which is preliminary data.</text>
</comment>
<keyword evidence="4" id="KW-0732">Signal</keyword>
<dbReference type="PANTHER" id="PTHR24171:SF9">
    <property type="entry name" value="ANKYRIN REPEAT DOMAIN-CONTAINING PROTEIN 39"/>
    <property type="match status" value="1"/>
</dbReference>
<protein>
    <submittedName>
        <fullName evidence="5">Ankyrin repeat domain-containing protein</fullName>
    </submittedName>
</protein>
<evidence type="ECO:0000313" key="5">
    <source>
        <dbReference type="EMBL" id="MBZ4039396.1"/>
    </source>
</evidence>
<feature type="repeat" description="ANK" evidence="3">
    <location>
        <begin position="105"/>
        <end position="137"/>
    </location>
</feature>
<name>A0ABS7T689_9GAMM</name>
<evidence type="ECO:0000256" key="1">
    <source>
        <dbReference type="ARBA" id="ARBA00022737"/>
    </source>
</evidence>
<organism evidence="5 6">
    <name type="scientific">Novilysobacter selenitireducens</name>
    <dbReference type="NCBI Taxonomy" id="2872639"/>
    <lineage>
        <taxon>Bacteria</taxon>
        <taxon>Pseudomonadati</taxon>
        <taxon>Pseudomonadota</taxon>
        <taxon>Gammaproteobacteria</taxon>
        <taxon>Lysobacterales</taxon>
        <taxon>Lysobacteraceae</taxon>
        <taxon>Novilysobacter</taxon>
    </lineage>
</organism>
<evidence type="ECO:0000313" key="6">
    <source>
        <dbReference type="Proteomes" id="UP001430954"/>
    </source>
</evidence>
<reference evidence="5 6" key="1">
    <citation type="submission" date="2021-09" db="EMBL/GenBank/DDBJ databases">
        <title>Lysobacter sp. 13A isolated from the river sediment.</title>
        <authorList>
            <person name="Liu H."/>
            <person name="Li S."/>
            <person name="Mao S."/>
        </authorList>
    </citation>
    <scope>NUCLEOTIDE SEQUENCE [LARGE SCALE GENOMIC DNA]</scope>
    <source>
        <strain evidence="5 6">13A</strain>
    </source>
</reference>
<feature type="signal peptide" evidence="4">
    <location>
        <begin position="1"/>
        <end position="19"/>
    </location>
</feature>
<evidence type="ECO:0000256" key="3">
    <source>
        <dbReference type="PROSITE-ProRule" id="PRU00023"/>
    </source>
</evidence>
<gene>
    <name evidence="5" type="ORF">K6753_07600</name>
</gene>
<keyword evidence="2 3" id="KW-0040">ANK repeat</keyword>
<keyword evidence="1" id="KW-0677">Repeat</keyword>
<dbReference type="EMBL" id="JAINZW010000003">
    <property type="protein sequence ID" value="MBZ4039396.1"/>
    <property type="molecule type" value="Genomic_DNA"/>
</dbReference>
<accession>A0ABS7T689</accession>
<keyword evidence="6" id="KW-1185">Reference proteome</keyword>
<dbReference type="InterPro" id="IPR036770">
    <property type="entry name" value="Ankyrin_rpt-contain_sf"/>
</dbReference>
<dbReference type="SMART" id="SM00248">
    <property type="entry name" value="ANK"/>
    <property type="match status" value="4"/>
</dbReference>
<evidence type="ECO:0000256" key="2">
    <source>
        <dbReference type="ARBA" id="ARBA00023043"/>
    </source>
</evidence>
<dbReference type="PANTHER" id="PTHR24171">
    <property type="entry name" value="ANKYRIN REPEAT DOMAIN-CONTAINING PROTEIN 39-RELATED"/>
    <property type="match status" value="1"/>
</dbReference>
<feature type="repeat" description="ANK" evidence="3">
    <location>
        <begin position="171"/>
        <end position="203"/>
    </location>
</feature>
<dbReference type="RefSeq" id="WP_223675857.1">
    <property type="nucleotide sequence ID" value="NZ_JAINZW010000003.1"/>
</dbReference>
<evidence type="ECO:0000256" key="4">
    <source>
        <dbReference type="SAM" id="SignalP"/>
    </source>
</evidence>
<dbReference type="Proteomes" id="UP001430954">
    <property type="component" value="Unassembled WGS sequence"/>
</dbReference>
<dbReference type="Pfam" id="PF12796">
    <property type="entry name" value="Ank_2"/>
    <property type="match status" value="2"/>
</dbReference>
<dbReference type="PROSITE" id="PS50088">
    <property type="entry name" value="ANK_REPEAT"/>
    <property type="match status" value="4"/>
</dbReference>
<dbReference type="SUPFAM" id="SSF48403">
    <property type="entry name" value="Ankyrin repeat"/>
    <property type="match status" value="1"/>
</dbReference>
<dbReference type="PROSITE" id="PS50297">
    <property type="entry name" value="ANK_REP_REGION"/>
    <property type="match status" value="3"/>
</dbReference>
<dbReference type="InterPro" id="IPR002110">
    <property type="entry name" value="Ankyrin_rpt"/>
</dbReference>
<sequence>MHKLIAIALLAALPARVLAGDAFEQASSIAYEIIGAEFESPLCRPPPASDARRQALVIALESVKTAELSDEVGLTPLHYAVVANDVPGMQRLIEMGYRRDTRDIHGSTLLHAAALVGSVDALSFLLAQGADPNVRSRAGGTPLMDAASQNRPQLVWLLISAGASAALRTDAGFSALHYALPCKNPEVIGVLLDAGAPIDAKAKALSAKFGIELSAKER</sequence>
<dbReference type="Gene3D" id="1.25.40.20">
    <property type="entry name" value="Ankyrin repeat-containing domain"/>
    <property type="match status" value="1"/>
</dbReference>
<proteinExistence type="predicted"/>
<feature type="repeat" description="ANK" evidence="3">
    <location>
        <begin position="138"/>
        <end position="170"/>
    </location>
</feature>
<feature type="chain" id="PRO_5045640106" evidence="4">
    <location>
        <begin position="20"/>
        <end position="218"/>
    </location>
</feature>
<feature type="repeat" description="ANK" evidence="3">
    <location>
        <begin position="72"/>
        <end position="104"/>
    </location>
</feature>